<proteinExistence type="predicted"/>
<accession>A0A645DLT0</accession>
<dbReference type="EMBL" id="VSSQ01037500">
    <property type="protein sequence ID" value="MPM90215.1"/>
    <property type="molecule type" value="Genomic_DNA"/>
</dbReference>
<sequence length="332" mass="37400">MDGLYVDFAWPTQGLCNHPAHHHEPGLFNFYDYFRLMRYWRQALGEAKIMIGHGGGFIIASDMLEGFDACLTGEAQLKLSPETIGQQFGKAPTLWTIQRTKGAVFRSAQTIEESIHEGVTIHYGVGIGGQAVIASLDPAHHRELIALWQIYRAFPVEHARFYNYLFPGVIELDNPEILYSLYVTPAGQALLILVNGGGELTAAYPCVGVNIALALEKLGLEKKLHCVPLRGNDYLTFRIGETMCVENGLLRVAEIAHHEFMGFVLFPDGEKPRELTALEQHLQGRPERYGEIIRAKQERLQFQDRQLHEFSLQPLAQARVAYHEFTRGRSAE</sequence>
<reference evidence="1" key="1">
    <citation type="submission" date="2019-08" db="EMBL/GenBank/DDBJ databases">
        <authorList>
            <person name="Kucharzyk K."/>
            <person name="Murdoch R.W."/>
            <person name="Higgins S."/>
            <person name="Loffler F."/>
        </authorList>
    </citation>
    <scope>NUCLEOTIDE SEQUENCE</scope>
</reference>
<gene>
    <name evidence="1" type="ORF">SDC9_137333</name>
</gene>
<organism evidence="1">
    <name type="scientific">bioreactor metagenome</name>
    <dbReference type="NCBI Taxonomy" id="1076179"/>
    <lineage>
        <taxon>unclassified sequences</taxon>
        <taxon>metagenomes</taxon>
        <taxon>ecological metagenomes</taxon>
    </lineage>
</organism>
<name>A0A645DLT0_9ZZZZ</name>
<comment type="caution">
    <text evidence="1">The sequence shown here is derived from an EMBL/GenBank/DDBJ whole genome shotgun (WGS) entry which is preliminary data.</text>
</comment>
<dbReference type="AlphaFoldDB" id="A0A645DLT0"/>
<protein>
    <submittedName>
        <fullName evidence="1">Uncharacterized protein</fullName>
    </submittedName>
</protein>
<evidence type="ECO:0000313" key="1">
    <source>
        <dbReference type="EMBL" id="MPM90215.1"/>
    </source>
</evidence>